<dbReference type="OrthoDB" id="5604578at2"/>
<keyword evidence="2" id="KW-1185">Reference proteome</keyword>
<organism evidence="1 2">
    <name type="scientific">Shewanella hanedai</name>
    <name type="common">Alteromonas hanedai</name>
    <dbReference type="NCBI Taxonomy" id="25"/>
    <lineage>
        <taxon>Bacteria</taxon>
        <taxon>Pseudomonadati</taxon>
        <taxon>Pseudomonadota</taxon>
        <taxon>Gammaproteobacteria</taxon>
        <taxon>Alteromonadales</taxon>
        <taxon>Shewanellaceae</taxon>
        <taxon>Shewanella</taxon>
    </lineage>
</organism>
<proteinExistence type="predicted"/>
<dbReference type="RefSeq" id="WP_143564090.1">
    <property type="nucleotide sequence ID" value="NZ_BMPL01000006.1"/>
</dbReference>
<protein>
    <submittedName>
        <fullName evidence="1">DUF3293 domain-containing protein</fullName>
    </submittedName>
</protein>
<dbReference type="AlphaFoldDB" id="A0A553JQH3"/>
<reference evidence="2" key="1">
    <citation type="submission" date="2019-07" db="EMBL/GenBank/DDBJ databases">
        <title>Shewanella sp. YLB-08 draft genomic sequence.</title>
        <authorList>
            <person name="Yu L."/>
        </authorList>
    </citation>
    <scope>NUCLEOTIDE SEQUENCE [LARGE SCALE GENOMIC DNA]</scope>
    <source>
        <strain evidence="2">JCM 20706</strain>
    </source>
</reference>
<comment type="caution">
    <text evidence="1">The sequence shown here is derived from an EMBL/GenBank/DDBJ whole genome shotgun (WGS) entry which is preliminary data.</text>
</comment>
<dbReference type="Proteomes" id="UP000318126">
    <property type="component" value="Unassembled WGS sequence"/>
</dbReference>
<sequence>MNQSNNLLWQCYQDVQFLFTQPLSSDLSFAIITAHNPKGEILTTCQNRLLDRKLQHEIERLRQPYRAMMATSLDYSHMEKSWAVSIDKDSAVCLGYTFEQNAIYFIEDDTLQLIPCLLSTSQYLAQNIGHFSTRVKQVSELPDFV</sequence>
<evidence type="ECO:0000313" key="1">
    <source>
        <dbReference type="EMBL" id="TRY14690.1"/>
    </source>
</evidence>
<dbReference type="Pfam" id="PF11697">
    <property type="entry name" value="DUF3293"/>
    <property type="match status" value="1"/>
</dbReference>
<dbReference type="InterPro" id="IPR021710">
    <property type="entry name" value="DUF3293"/>
</dbReference>
<dbReference type="EMBL" id="VKGK01000008">
    <property type="protein sequence ID" value="TRY14690.1"/>
    <property type="molecule type" value="Genomic_DNA"/>
</dbReference>
<evidence type="ECO:0000313" key="2">
    <source>
        <dbReference type="Proteomes" id="UP000318126"/>
    </source>
</evidence>
<accession>A0A553JQH3</accession>
<gene>
    <name evidence="1" type="ORF">FN961_08290</name>
</gene>
<name>A0A553JQH3_SHEHA</name>